<dbReference type="Proteomes" id="UP000176450">
    <property type="component" value="Unassembled WGS sequence"/>
</dbReference>
<reference evidence="2 3" key="1">
    <citation type="journal article" date="2016" name="Nat. Commun.">
        <title>Thousands of microbial genomes shed light on interconnected biogeochemical processes in an aquifer system.</title>
        <authorList>
            <person name="Anantharaman K."/>
            <person name="Brown C.T."/>
            <person name="Hug L.A."/>
            <person name="Sharon I."/>
            <person name="Castelle C.J."/>
            <person name="Probst A.J."/>
            <person name="Thomas B.C."/>
            <person name="Singh A."/>
            <person name="Wilkins M.J."/>
            <person name="Karaoz U."/>
            <person name="Brodie E.L."/>
            <person name="Williams K.H."/>
            <person name="Hubbard S.S."/>
            <person name="Banfield J.F."/>
        </authorList>
    </citation>
    <scope>NUCLEOTIDE SEQUENCE [LARGE SCALE GENOMIC DNA]</scope>
</reference>
<dbReference type="EMBL" id="MFJX01000069">
    <property type="protein sequence ID" value="OGG29393.1"/>
    <property type="molecule type" value="Genomic_DNA"/>
</dbReference>
<name>A0A1F6AXX4_9BACT</name>
<keyword evidence="1" id="KW-0472">Membrane</keyword>
<keyword evidence="1" id="KW-1133">Transmembrane helix</keyword>
<organism evidence="2 3">
    <name type="scientific">Candidatus Gottesmanbacteria bacterium RIFCSPLOWO2_01_FULL_46_9</name>
    <dbReference type="NCBI Taxonomy" id="1798394"/>
    <lineage>
        <taxon>Bacteria</taxon>
        <taxon>Candidatus Gottesmaniibacteriota</taxon>
    </lineage>
</organism>
<dbReference type="AlphaFoldDB" id="A0A1F6AXX4"/>
<gene>
    <name evidence="2" type="ORF">A3A63_02475</name>
</gene>
<keyword evidence="1" id="KW-0812">Transmembrane</keyword>
<evidence type="ECO:0000256" key="1">
    <source>
        <dbReference type="SAM" id="Phobius"/>
    </source>
</evidence>
<comment type="caution">
    <text evidence="2">The sequence shown here is derived from an EMBL/GenBank/DDBJ whole genome shotgun (WGS) entry which is preliminary data.</text>
</comment>
<evidence type="ECO:0000313" key="3">
    <source>
        <dbReference type="Proteomes" id="UP000176450"/>
    </source>
</evidence>
<sequence>MKKKTLRRHHHSTAHKHARPSENYLVVVRGWMLVVAFALMLGVGVIVGEFVKTQLDLATPTVAGVSIGE</sequence>
<evidence type="ECO:0000313" key="2">
    <source>
        <dbReference type="EMBL" id="OGG29393.1"/>
    </source>
</evidence>
<protein>
    <submittedName>
        <fullName evidence="2">Uncharacterized protein</fullName>
    </submittedName>
</protein>
<proteinExistence type="predicted"/>
<accession>A0A1F6AXX4</accession>
<feature type="transmembrane region" description="Helical" evidence="1">
    <location>
        <begin position="26"/>
        <end position="47"/>
    </location>
</feature>